<name>A0ACC0AWV7_CATRO</name>
<comment type="caution">
    <text evidence="1">The sequence shown here is derived from an EMBL/GenBank/DDBJ whole genome shotgun (WGS) entry which is preliminary data.</text>
</comment>
<dbReference type="Proteomes" id="UP001060085">
    <property type="component" value="Linkage Group LG05"/>
</dbReference>
<organism evidence="1 2">
    <name type="scientific">Catharanthus roseus</name>
    <name type="common">Madagascar periwinkle</name>
    <name type="synonym">Vinca rosea</name>
    <dbReference type="NCBI Taxonomy" id="4058"/>
    <lineage>
        <taxon>Eukaryota</taxon>
        <taxon>Viridiplantae</taxon>
        <taxon>Streptophyta</taxon>
        <taxon>Embryophyta</taxon>
        <taxon>Tracheophyta</taxon>
        <taxon>Spermatophyta</taxon>
        <taxon>Magnoliopsida</taxon>
        <taxon>eudicotyledons</taxon>
        <taxon>Gunneridae</taxon>
        <taxon>Pentapetalae</taxon>
        <taxon>asterids</taxon>
        <taxon>lamiids</taxon>
        <taxon>Gentianales</taxon>
        <taxon>Apocynaceae</taxon>
        <taxon>Rauvolfioideae</taxon>
        <taxon>Vinceae</taxon>
        <taxon>Catharanthinae</taxon>
        <taxon>Catharanthus</taxon>
    </lineage>
</organism>
<evidence type="ECO:0000313" key="2">
    <source>
        <dbReference type="Proteomes" id="UP001060085"/>
    </source>
</evidence>
<keyword evidence="2" id="KW-1185">Reference proteome</keyword>
<evidence type="ECO:0000313" key="1">
    <source>
        <dbReference type="EMBL" id="KAI5664487.1"/>
    </source>
</evidence>
<gene>
    <name evidence="1" type="ORF">M9H77_23810</name>
</gene>
<sequence>MNAASFINHILCSTINPSFSASLHEKQPKPKPRDAKGLAIRILNHLHFGRLTKAVAVLFSSPVAFDFSLYAKLFQICACNKAIVEARKVESHLISFTPKPPIFLLNRAIETYGKCGCLADARELFDEMPQRDGGSWNAMITAYSQNGCPDKALGLFHSMNSSGIYSNEVTFAGVLGSCSSVLALWLSRQVHGLIIKYGFSGNVILESSLVDVYGKCRVMRETRKMFDEIENPNDVSWNVIIRRYLEVNDSKEAVLMFCMMVRTNLRPLTFTVSNALVACSAMGGLKEGGQIHGYAIKINFSADEVVLSSLISMYTKCGDIESASLIFELPSSKNLINWTSMVFGYARSGKIRDARQLFDAMQERNIVSWNAMLAGYARSSQWDEAMDFIVLMCKETRELDNVTLGLILNACSALSDVEFGKQVHGYAYRHGFFSNLFVGNALLDMYGKCGNIKYSRDWFLQMSHLRDEVSWNALLTSHTRHRLSEQAMEFFWEMLGETIPSSYTFATLLAACANIFAIEPGKQIHAFMMRNSYLLDTVIIGALVDMYSKCRCINYALRVFREANSSDVILWNTMILGCVHNRRSAKVLELFELMEKEGVRPDHVTFQGLLLSCISEGCIELGRQYFDSMSSKYYVIPRLEHYQSMIELYGRHGFLDQLEDFMKKMPFEPTDVMLTRVLEFCQEHGHLRLIELADQTNIARHKDCCNAHPSAGVLREKGTNEILMLLQLRSRFGEEVLTKTSNYVPSWTSSPMFDKVLVGFGNGVKDEHYSARVQTGSIRGSWQSSFKELYRNITSCCCDSWTALEVLRRNLIVGNQFLKV</sequence>
<accession>A0ACC0AWV7</accession>
<protein>
    <submittedName>
        <fullName evidence="1">Uncharacterized protein</fullName>
    </submittedName>
</protein>
<reference evidence="2" key="1">
    <citation type="journal article" date="2023" name="Nat. Plants">
        <title>Single-cell RNA sequencing provides a high-resolution roadmap for understanding the multicellular compartmentation of specialized metabolism.</title>
        <authorList>
            <person name="Sun S."/>
            <person name="Shen X."/>
            <person name="Li Y."/>
            <person name="Li Y."/>
            <person name="Wang S."/>
            <person name="Li R."/>
            <person name="Zhang H."/>
            <person name="Shen G."/>
            <person name="Guo B."/>
            <person name="Wei J."/>
            <person name="Xu J."/>
            <person name="St-Pierre B."/>
            <person name="Chen S."/>
            <person name="Sun C."/>
        </authorList>
    </citation>
    <scope>NUCLEOTIDE SEQUENCE [LARGE SCALE GENOMIC DNA]</scope>
</reference>
<proteinExistence type="predicted"/>
<dbReference type="EMBL" id="CM044705">
    <property type="protein sequence ID" value="KAI5664487.1"/>
    <property type="molecule type" value="Genomic_DNA"/>
</dbReference>